<feature type="binding site" evidence="14">
    <location>
        <position position="143"/>
    </location>
    <ligand>
        <name>L-threonine</name>
        <dbReference type="ChEBI" id="CHEBI:57926"/>
    </ligand>
</feature>
<evidence type="ECO:0000256" key="12">
    <source>
        <dbReference type="ARBA" id="ARBA00048366"/>
    </source>
</evidence>
<evidence type="ECO:0000256" key="7">
    <source>
        <dbReference type="ARBA" id="ARBA00022694"/>
    </source>
</evidence>
<evidence type="ECO:0000256" key="1">
    <source>
        <dbReference type="ARBA" id="ARBA00004496"/>
    </source>
</evidence>
<reference evidence="16 17" key="1">
    <citation type="submission" date="2013-12" db="EMBL/GenBank/DDBJ databases">
        <authorList>
            <consortium name="DOE Joint Genome Institute"/>
            <person name="Smidt H."/>
            <person name="Huntemann M."/>
            <person name="Han J."/>
            <person name="Chen A."/>
            <person name="Kyrpides N."/>
            <person name="Mavromatis K."/>
            <person name="Markowitz V."/>
            <person name="Palaniappan K."/>
            <person name="Ivanova N."/>
            <person name="Schaumberg A."/>
            <person name="Pati A."/>
            <person name="Liolios K."/>
            <person name="Nordberg H.P."/>
            <person name="Cantor M.N."/>
            <person name="Hua S.X."/>
            <person name="Woyke T."/>
        </authorList>
    </citation>
    <scope>NUCLEOTIDE SEQUENCE [LARGE SCALE GENOMIC DNA]</scope>
    <source>
        <strain evidence="17">DSM 15288</strain>
    </source>
</reference>
<comment type="catalytic activity">
    <reaction evidence="12 13">
        <text>L-threonine + hydrogencarbonate + ATP = L-threonylcarbamoyladenylate + diphosphate + H2O</text>
        <dbReference type="Rhea" id="RHEA:36407"/>
        <dbReference type="ChEBI" id="CHEBI:15377"/>
        <dbReference type="ChEBI" id="CHEBI:17544"/>
        <dbReference type="ChEBI" id="CHEBI:30616"/>
        <dbReference type="ChEBI" id="CHEBI:33019"/>
        <dbReference type="ChEBI" id="CHEBI:57926"/>
        <dbReference type="ChEBI" id="CHEBI:73682"/>
        <dbReference type="EC" id="2.7.7.87"/>
    </reaction>
</comment>
<name>W0EBP8_9FIRM</name>
<gene>
    <name evidence="16" type="ORF">DESME_15540</name>
</gene>
<dbReference type="HOGENOM" id="CLU_031397_0_0_9"/>
<dbReference type="InterPro" id="IPR017945">
    <property type="entry name" value="DHBP_synth_RibB-like_a/b_dom"/>
</dbReference>
<dbReference type="GO" id="GO:0000049">
    <property type="term" value="F:tRNA binding"/>
    <property type="evidence" value="ECO:0007669"/>
    <property type="project" value="TreeGrafter"/>
</dbReference>
<dbReference type="KEGG" id="dmt:DESME_15540"/>
<dbReference type="EC" id="2.7.7.87" evidence="3 13"/>
<dbReference type="Pfam" id="PF03481">
    <property type="entry name" value="Sua5_C"/>
    <property type="match status" value="1"/>
</dbReference>
<feature type="binding site" evidence="14">
    <location>
        <position position="123"/>
    </location>
    <ligand>
        <name>L-threonine</name>
        <dbReference type="ChEBI" id="CHEBI:57926"/>
    </ligand>
</feature>
<feature type="binding site" evidence="14">
    <location>
        <position position="145"/>
    </location>
    <ligand>
        <name>ATP</name>
        <dbReference type="ChEBI" id="CHEBI:30616"/>
    </ligand>
</feature>
<dbReference type="InterPro" id="IPR038385">
    <property type="entry name" value="Sua5/YwlC_C"/>
</dbReference>
<dbReference type="PROSITE" id="PS51163">
    <property type="entry name" value="YRDC"/>
    <property type="match status" value="1"/>
</dbReference>
<feature type="binding site" evidence="14">
    <location>
        <position position="64"/>
    </location>
    <ligand>
        <name>ATP</name>
        <dbReference type="ChEBI" id="CHEBI:30616"/>
    </ligand>
</feature>
<keyword evidence="5 13" id="KW-0963">Cytoplasm</keyword>
<dbReference type="GO" id="GO:0006450">
    <property type="term" value="P:regulation of translational fidelity"/>
    <property type="evidence" value="ECO:0007669"/>
    <property type="project" value="TreeGrafter"/>
</dbReference>
<feature type="binding site" evidence="14">
    <location>
        <position position="153"/>
    </location>
    <ligand>
        <name>ATP</name>
        <dbReference type="ChEBI" id="CHEBI:30616"/>
    </ligand>
</feature>
<dbReference type="GO" id="GO:0005524">
    <property type="term" value="F:ATP binding"/>
    <property type="evidence" value="ECO:0007669"/>
    <property type="project" value="UniProtKB-UniRule"/>
</dbReference>
<evidence type="ECO:0000256" key="2">
    <source>
        <dbReference type="ARBA" id="ARBA00007663"/>
    </source>
</evidence>
<evidence type="ECO:0000259" key="15">
    <source>
        <dbReference type="PROSITE" id="PS51163"/>
    </source>
</evidence>
<feature type="binding site" evidence="14">
    <location>
        <position position="183"/>
    </location>
    <ligand>
        <name>L-threonine</name>
        <dbReference type="ChEBI" id="CHEBI:57926"/>
    </ligand>
</feature>
<evidence type="ECO:0000313" key="17">
    <source>
        <dbReference type="Proteomes" id="UP000010847"/>
    </source>
</evidence>
<feature type="binding site" evidence="14">
    <location>
        <position position="37"/>
    </location>
    <ligand>
        <name>L-threonine</name>
        <dbReference type="ChEBI" id="CHEBI:57926"/>
    </ligand>
</feature>
<evidence type="ECO:0000256" key="6">
    <source>
        <dbReference type="ARBA" id="ARBA00022679"/>
    </source>
</evidence>
<feature type="binding site" evidence="14">
    <location>
        <position position="60"/>
    </location>
    <ligand>
        <name>ATP</name>
        <dbReference type="ChEBI" id="CHEBI:30616"/>
    </ligand>
</feature>
<evidence type="ECO:0000256" key="14">
    <source>
        <dbReference type="PIRSR" id="PIRSR004930-1"/>
    </source>
</evidence>
<evidence type="ECO:0000256" key="5">
    <source>
        <dbReference type="ARBA" id="ARBA00022490"/>
    </source>
</evidence>
<dbReference type="InterPro" id="IPR010923">
    <property type="entry name" value="T(6)A37_SUA5"/>
</dbReference>
<comment type="function">
    <text evidence="13">Required for the formation of a threonylcarbamoyl group on adenosine at position 37 (t(6)A37) in tRNAs that read codons beginning with adenine.</text>
</comment>
<dbReference type="Pfam" id="PF01300">
    <property type="entry name" value="Sua5_yciO_yrdC"/>
    <property type="match status" value="1"/>
</dbReference>
<comment type="similarity">
    <text evidence="2 13">Belongs to the SUA5 family.</text>
</comment>
<dbReference type="PIRSF" id="PIRSF004930">
    <property type="entry name" value="Tln_factor_SUA5"/>
    <property type="match status" value="1"/>
</dbReference>
<dbReference type="InterPro" id="IPR050156">
    <property type="entry name" value="TC-AMP_synthase_SUA5"/>
</dbReference>
<evidence type="ECO:0000256" key="13">
    <source>
        <dbReference type="PIRNR" id="PIRNR004930"/>
    </source>
</evidence>
<dbReference type="GO" id="GO:0005737">
    <property type="term" value="C:cytoplasm"/>
    <property type="evidence" value="ECO:0007669"/>
    <property type="project" value="UniProtKB-SubCell"/>
</dbReference>
<evidence type="ECO:0000256" key="3">
    <source>
        <dbReference type="ARBA" id="ARBA00012584"/>
    </source>
</evidence>
<dbReference type="Gene3D" id="3.40.50.11030">
    <property type="entry name" value="Threonylcarbamoyl-AMP synthase, C-terminal domain"/>
    <property type="match status" value="1"/>
</dbReference>
<dbReference type="PANTHER" id="PTHR17490:SF16">
    <property type="entry name" value="THREONYLCARBAMOYL-AMP SYNTHASE"/>
    <property type="match status" value="1"/>
</dbReference>
<dbReference type="EMBL" id="CP007032">
    <property type="protein sequence ID" value="AHF08285.1"/>
    <property type="molecule type" value="Genomic_DNA"/>
</dbReference>
<evidence type="ECO:0000256" key="4">
    <source>
        <dbReference type="ARBA" id="ARBA00015492"/>
    </source>
</evidence>
<keyword evidence="6 13" id="KW-0808">Transferase</keyword>
<dbReference type="RefSeq" id="WP_006716794.1">
    <property type="nucleotide sequence ID" value="NZ_CP007032.1"/>
</dbReference>
<dbReference type="FunFam" id="3.90.870.10:FF:000008">
    <property type="entry name" value="Threonylcarbamoyl-AMP synthase"/>
    <property type="match status" value="1"/>
</dbReference>
<sequence length="348" mass="37803">METKRVYIDSQAPESEYIEEAAELIRKGQLVAFPTETVYGLGANALDAQACAEIFKVKGRPQDNPLIVHVSNFEMVKSLVTGWGELAERCARAFWPGPLTLVLPKTPIIPETVSAGLNSVGIRMPNHPVALALIEKAGVPIAAPSANLSGKPSPTNGIHVWKDLQGRIPLILDGGACDVGVESTVLDLTGEIPCILRPGGITRERLEEVLGKVSVDHPSENQPPKAPGMKYRHYAPKGDLYLLIGEREKILTRITDEIQNAHTRLKKVGIICTLESASDLHSQLPELLFVLGSEERPDEVAASLYEGLRLCDEQGIDIILAEGVSKNGIGFAIMNRLEKASGQKIWYV</sequence>
<dbReference type="PANTHER" id="PTHR17490">
    <property type="entry name" value="SUA5"/>
    <property type="match status" value="1"/>
</dbReference>
<dbReference type="SUPFAM" id="SSF55821">
    <property type="entry name" value="YrdC/RibB"/>
    <property type="match status" value="1"/>
</dbReference>
<proteinExistence type="inferred from homology"/>
<evidence type="ECO:0000256" key="8">
    <source>
        <dbReference type="ARBA" id="ARBA00022695"/>
    </source>
</evidence>
<keyword evidence="8 13" id="KW-0548">Nucleotidyltransferase</keyword>
<dbReference type="InterPro" id="IPR005145">
    <property type="entry name" value="Sua5_C"/>
</dbReference>
<feature type="binding site" evidence="14">
    <location>
        <position position="69"/>
    </location>
    <ligand>
        <name>L-threonine</name>
        <dbReference type="ChEBI" id="CHEBI:57926"/>
    </ligand>
</feature>
<dbReference type="OrthoDB" id="9814580at2"/>
<dbReference type="Gene3D" id="3.90.870.10">
    <property type="entry name" value="DHBP synthase"/>
    <property type="match status" value="1"/>
</dbReference>
<evidence type="ECO:0000256" key="9">
    <source>
        <dbReference type="ARBA" id="ARBA00022741"/>
    </source>
</evidence>
<dbReference type="Proteomes" id="UP000010847">
    <property type="component" value="Chromosome"/>
</dbReference>
<dbReference type="NCBIfam" id="TIGR00057">
    <property type="entry name" value="L-threonylcarbamoyladenylate synthase"/>
    <property type="match status" value="1"/>
</dbReference>
<dbReference type="STRING" id="871968.DESME_15540"/>
<feature type="domain" description="YrdC-like" evidence="15">
    <location>
        <begin position="15"/>
        <end position="201"/>
    </location>
</feature>
<dbReference type="GO" id="GO:0061710">
    <property type="term" value="F:L-threonylcarbamoyladenylate synthase"/>
    <property type="evidence" value="ECO:0007669"/>
    <property type="project" value="UniProtKB-EC"/>
</dbReference>
<dbReference type="GO" id="GO:0008033">
    <property type="term" value="P:tRNA processing"/>
    <property type="evidence" value="ECO:0007669"/>
    <property type="project" value="UniProtKB-KW"/>
</dbReference>
<dbReference type="InterPro" id="IPR006070">
    <property type="entry name" value="Sua5-like_dom"/>
</dbReference>
<feature type="binding site" evidence="14">
    <location>
        <position position="197"/>
    </location>
    <ligand>
        <name>ATP</name>
        <dbReference type="ChEBI" id="CHEBI:30616"/>
    </ligand>
</feature>
<dbReference type="AlphaFoldDB" id="W0EBP8"/>
<feature type="binding site" evidence="14">
    <location>
        <position position="234"/>
    </location>
    <ligand>
        <name>ATP</name>
        <dbReference type="ChEBI" id="CHEBI:30616"/>
    </ligand>
</feature>
<keyword evidence="9 13" id="KW-0547">Nucleotide-binding</keyword>
<evidence type="ECO:0000256" key="10">
    <source>
        <dbReference type="ARBA" id="ARBA00022840"/>
    </source>
</evidence>
<evidence type="ECO:0000313" key="16">
    <source>
        <dbReference type="EMBL" id="AHF08285.1"/>
    </source>
</evidence>
<evidence type="ECO:0000256" key="11">
    <source>
        <dbReference type="ARBA" id="ARBA00029774"/>
    </source>
</evidence>
<keyword evidence="10 13" id="KW-0067">ATP-binding</keyword>
<keyword evidence="17" id="KW-1185">Reference proteome</keyword>
<keyword evidence="7 13" id="KW-0819">tRNA processing</keyword>
<organism evidence="16 17">
    <name type="scientific">Desulfitobacterium metallireducens DSM 15288</name>
    <dbReference type="NCBI Taxonomy" id="871968"/>
    <lineage>
        <taxon>Bacteria</taxon>
        <taxon>Bacillati</taxon>
        <taxon>Bacillota</taxon>
        <taxon>Clostridia</taxon>
        <taxon>Eubacteriales</taxon>
        <taxon>Desulfitobacteriaceae</taxon>
        <taxon>Desulfitobacterium</taxon>
    </lineage>
</organism>
<accession>W0EBP8</accession>
<dbReference type="GO" id="GO:0003725">
    <property type="term" value="F:double-stranded RNA binding"/>
    <property type="evidence" value="ECO:0007669"/>
    <property type="project" value="UniProtKB-UniRule"/>
</dbReference>
<protein>
    <recommendedName>
        <fullName evidence="4 13">Threonylcarbamoyl-AMP synthase</fullName>
        <shortName evidence="13">TC-AMP synthase</shortName>
        <ecNumber evidence="3 13">2.7.7.87</ecNumber>
    </recommendedName>
    <alternativeName>
        <fullName evidence="11 13">L-threonylcarbamoyladenylate synthase</fullName>
    </alternativeName>
</protein>
<dbReference type="eggNOG" id="COG0009">
    <property type="taxonomic scope" value="Bacteria"/>
</dbReference>
<comment type="subcellular location">
    <subcellularLocation>
        <location evidence="1 13">Cytoplasm</location>
    </subcellularLocation>
</comment>